<proteinExistence type="predicted"/>
<dbReference type="EMBL" id="BPLR01007142">
    <property type="protein sequence ID" value="GIY14782.1"/>
    <property type="molecule type" value="Genomic_DNA"/>
</dbReference>
<accession>A0AAV4QZV2</accession>
<reference evidence="1 2" key="1">
    <citation type="submission" date="2021-06" db="EMBL/GenBank/DDBJ databases">
        <title>Caerostris extrusa draft genome.</title>
        <authorList>
            <person name="Kono N."/>
            <person name="Arakawa K."/>
        </authorList>
    </citation>
    <scope>NUCLEOTIDE SEQUENCE [LARGE SCALE GENOMIC DNA]</scope>
</reference>
<evidence type="ECO:0000313" key="1">
    <source>
        <dbReference type="EMBL" id="GIY14782.1"/>
    </source>
</evidence>
<name>A0AAV4QZV2_CAEEX</name>
<dbReference type="Proteomes" id="UP001054945">
    <property type="component" value="Unassembled WGS sequence"/>
</dbReference>
<gene>
    <name evidence="1" type="ORF">CEXT_103561</name>
</gene>
<organism evidence="1 2">
    <name type="scientific">Caerostris extrusa</name>
    <name type="common">Bark spider</name>
    <name type="synonym">Caerostris bankana</name>
    <dbReference type="NCBI Taxonomy" id="172846"/>
    <lineage>
        <taxon>Eukaryota</taxon>
        <taxon>Metazoa</taxon>
        <taxon>Ecdysozoa</taxon>
        <taxon>Arthropoda</taxon>
        <taxon>Chelicerata</taxon>
        <taxon>Arachnida</taxon>
        <taxon>Araneae</taxon>
        <taxon>Araneomorphae</taxon>
        <taxon>Entelegynae</taxon>
        <taxon>Araneoidea</taxon>
        <taxon>Araneidae</taxon>
        <taxon>Caerostris</taxon>
    </lineage>
</organism>
<protein>
    <submittedName>
        <fullName evidence="1">Uncharacterized protein</fullName>
    </submittedName>
</protein>
<dbReference type="AlphaFoldDB" id="A0AAV4QZV2"/>
<keyword evidence="2" id="KW-1185">Reference proteome</keyword>
<evidence type="ECO:0000313" key="2">
    <source>
        <dbReference type="Proteomes" id="UP001054945"/>
    </source>
</evidence>
<comment type="caution">
    <text evidence="1">The sequence shown here is derived from an EMBL/GenBank/DDBJ whole genome shotgun (WGS) entry which is preliminary data.</text>
</comment>
<sequence>MERNLHEKILNYPEDPRMVPPLWDTVCHDLKRYCALDVIFFKSKKSVCNLWKDERNLFMKDFKSPLNPQGCCRPVVSGGHTVSEGDRSSYSKGKKKRLQFVEKDGKKSFMKRF</sequence>